<gene>
    <name evidence="1" type="ORF">C8F04DRAFT_1136373</name>
</gene>
<name>A0AAD6WQ52_9AGAR</name>
<dbReference type="SUPFAM" id="SSF51182">
    <property type="entry name" value="RmlC-like cupins"/>
    <property type="match status" value="1"/>
</dbReference>
<accession>A0AAD6WQ52</accession>
<comment type="caution">
    <text evidence="1">The sequence shown here is derived from an EMBL/GenBank/DDBJ whole genome shotgun (WGS) entry which is preliminary data.</text>
</comment>
<protein>
    <submittedName>
        <fullName evidence="1">Uncharacterized protein</fullName>
    </submittedName>
</protein>
<reference evidence="1" key="1">
    <citation type="submission" date="2023-03" db="EMBL/GenBank/DDBJ databases">
        <title>Massive genome expansion in bonnet fungi (Mycena s.s.) driven by repeated elements and novel gene families across ecological guilds.</title>
        <authorList>
            <consortium name="Lawrence Berkeley National Laboratory"/>
            <person name="Harder C.B."/>
            <person name="Miyauchi S."/>
            <person name="Viragh M."/>
            <person name="Kuo A."/>
            <person name="Thoen E."/>
            <person name="Andreopoulos B."/>
            <person name="Lu D."/>
            <person name="Skrede I."/>
            <person name="Drula E."/>
            <person name="Henrissat B."/>
            <person name="Morin E."/>
            <person name="Kohler A."/>
            <person name="Barry K."/>
            <person name="LaButti K."/>
            <person name="Morin E."/>
            <person name="Salamov A."/>
            <person name="Lipzen A."/>
            <person name="Mereny Z."/>
            <person name="Hegedus B."/>
            <person name="Baldrian P."/>
            <person name="Stursova M."/>
            <person name="Weitz H."/>
            <person name="Taylor A."/>
            <person name="Grigoriev I.V."/>
            <person name="Nagy L.G."/>
            <person name="Martin F."/>
            <person name="Kauserud H."/>
        </authorList>
    </citation>
    <scope>NUCLEOTIDE SEQUENCE</scope>
    <source>
        <strain evidence="1">CBHHK200</strain>
    </source>
</reference>
<dbReference type="PANTHER" id="PTHR36156:SF2">
    <property type="entry name" value="CUPIN TYPE-2 DOMAIN-CONTAINING PROTEIN"/>
    <property type="match status" value="1"/>
</dbReference>
<dbReference type="AlphaFoldDB" id="A0AAD6WQ52"/>
<evidence type="ECO:0000313" key="1">
    <source>
        <dbReference type="EMBL" id="KAJ7022988.1"/>
    </source>
</evidence>
<dbReference type="InterPro" id="IPR014710">
    <property type="entry name" value="RmlC-like_jellyroll"/>
</dbReference>
<keyword evidence="2" id="KW-1185">Reference proteome</keyword>
<dbReference type="InterPro" id="IPR011051">
    <property type="entry name" value="RmlC_Cupin_sf"/>
</dbReference>
<evidence type="ECO:0000313" key="2">
    <source>
        <dbReference type="Proteomes" id="UP001218188"/>
    </source>
</evidence>
<sequence length="160" mass="17399">MIPTMATPGSSKSPFSPVRRVVTGHTSAGKSTVVADTIQPPTFWSPQSISPIYDVCRTGESPAVNDSEILQGKWVDEVAQNGEHVSKEGSVFRVFEFSPGTVSPMHRTVSLDYGIVAKGSMVLELDDGERITLNEGDAIVQRGAKPIEINGEKLEQEWRK</sequence>
<dbReference type="EMBL" id="JARJCM010000199">
    <property type="protein sequence ID" value="KAJ7022988.1"/>
    <property type="molecule type" value="Genomic_DNA"/>
</dbReference>
<dbReference type="PANTHER" id="PTHR36156">
    <property type="entry name" value="SLR2101 PROTEIN"/>
    <property type="match status" value="1"/>
</dbReference>
<dbReference type="InterPro" id="IPR047142">
    <property type="entry name" value="OryJ/VirC-like"/>
</dbReference>
<dbReference type="Proteomes" id="UP001218188">
    <property type="component" value="Unassembled WGS sequence"/>
</dbReference>
<organism evidence="1 2">
    <name type="scientific">Mycena alexandri</name>
    <dbReference type="NCBI Taxonomy" id="1745969"/>
    <lineage>
        <taxon>Eukaryota</taxon>
        <taxon>Fungi</taxon>
        <taxon>Dikarya</taxon>
        <taxon>Basidiomycota</taxon>
        <taxon>Agaricomycotina</taxon>
        <taxon>Agaricomycetes</taxon>
        <taxon>Agaricomycetidae</taxon>
        <taxon>Agaricales</taxon>
        <taxon>Marasmiineae</taxon>
        <taxon>Mycenaceae</taxon>
        <taxon>Mycena</taxon>
    </lineage>
</organism>
<dbReference type="CDD" id="cd02231">
    <property type="entry name" value="cupin_BLL6423-like"/>
    <property type="match status" value="1"/>
</dbReference>
<proteinExistence type="predicted"/>
<dbReference type="Gene3D" id="2.60.120.10">
    <property type="entry name" value="Jelly Rolls"/>
    <property type="match status" value="1"/>
</dbReference>